<evidence type="ECO:0000313" key="2">
    <source>
        <dbReference type="Proteomes" id="UP000694845"/>
    </source>
</evidence>
<protein>
    <submittedName>
        <fullName evidence="3">Extensin-like</fullName>
    </submittedName>
</protein>
<feature type="region of interest" description="Disordered" evidence="1">
    <location>
        <begin position="1"/>
        <end position="40"/>
    </location>
</feature>
<dbReference type="OMA" id="LAGWENH"/>
<accession>A0A8B7ZB07</accession>
<gene>
    <name evidence="3" type="primary">LOC110985343</name>
</gene>
<keyword evidence="2" id="KW-1185">Reference proteome</keyword>
<organism evidence="2 3">
    <name type="scientific">Acanthaster planci</name>
    <name type="common">Crown-of-thorns starfish</name>
    <dbReference type="NCBI Taxonomy" id="133434"/>
    <lineage>
        <taxon>Eukaryota</taxon>
        <taxon>Metazoa</taxon>
        <taxon>Echinodermata</taxon>
        <taxon>Eleutherozoa</taxon>
        <taxon>Asterozoa</taxon>
        <taxon>Asteroidea</taxon>
        <taxon>Valvatacea</taxon>
        <taxon>Valvatida</taxon>
        <taxon>Acanthasteridae</taxon>
        <taxon>Acanthaster</taxon>
    </lineage>
</organism>
<dbReference type="AlphaFoldDB" id="A0A8B7ZB07"/>
<dbReference type="GeneID" id="110985343"/>
<dbReference type="OrthoDB" id="10579178at2759"/>
<dbReference type="KEGG" id="aplc:110985343"/>
<name>A0A8B7ZB07_ACAPL</name>
<proteinExistence type="predicted"/>
<evidence type="ECO:0000313" key="3">
    <source>
        <dbReference type="RefSeq" id="XP_022102000.1"/>
    </source>
</evidence>
<dbReference type="RefSeq" id="XP_022102000.1">
    <property type="nucleotide sequence ID" value="XM_022246308.1"/>
</dbReference>
<sequence>MNPAYPPQPYHQPTGPPPPYSAPTNAGQPPPIGFNPNLYASPQPAYAPTSHYAAAAAPPVAQAAPPPAAYSAYSSAPPPAPAYITQAAVPYNASGAYNPNQPTYIHPPPQQPVSNLTVVQPTRTVYVANPGPSPGTSAGLGFLAGAALAGSHHHHHHHGFGHHGAFGHHHHHGFGHHGFGHHC</sequence>
<reference evidence="3" key="1">
    <citation type="submission" date="2025-08" db="UniProtKB">
        <authorList>
            <consortium name="RefSeq"/>
        </authorList>
    </citation>
    <scope>IDENTIFICATION</scope>
</reference>
<dbReference type="Proteomes" id="UP000694845">
    <property type="component" value="Unplaced"/>
</dbReference>
<feature type="compositionally biased region" description="Pro residues" evidence="1">
    <location>
        <begin position="1"/>
        <end position="21"/>
    </location>
</feature>
<evidence type="ECO:0000256" key="1">
    <source>
        <dbReference type="SAM" id="MobiDB-lite"/>
    </source>
</evidence>